<dbReference type="EMBL" id="JAKVTV010000005">
    <property type="protein sequence ID" value="MCH4824318.1"/>
    <property type="molecule type" value="Genomic_DNA"/>
</dbReference>
<proteinExistence type="predicted"/>
<dbReference type="GO" id="GO:0009423">
    <property type="term" value="P:chorismate biosynthetic process"/>
    <property type="evidence" value="ECO:0007669"/>
    <property type="project" value="TreeGrafter"/>
</dbReference>
<dbReference type="AlphaFoldDB" id="A0A9X1V8D3"/>
<feature type="domain" description="Shikimate dehydrogenase substrate binding N-terminal" evidence="4">
    <location>
        <begin position="6"/>
        <end position="86"/>
    </location>
</feature>
<dbReference type="GO" id="GO:0009073">
    <property type="term" value="P:aromatic amino acid family biosynthetic process"/>
    <property type="evidence" value="ECO:0007669"/>
    <property type="project" value="UniProtKB-KW"/>
</dbReference>
<dbReference type="RefSeq" id="WP_240714485.1">
    <property type="nucleotide sequence ID" value="NZ_JAKVTV010000005.1"/>
</dbReference>
<keyword evidence="2" id="KW-0560">Oxidoreductase</keyword>
<dbReference type="GO" id="GO:0050661">
    <property type="term" value="F:NADP binding"/>
    <property type="evidence" value="ECO:0007669"/>
    <property type="project" value="TreeGrafter"/>
</dbReference>
<keyword evidence="3" id="KW-0057">Aromatic amino acid biosynthesis</keyword>
<comment type="caution">
    <text evidence="5">The sequence shown here is derived from an EMBL/GenBank/DDBJ whole genome shotgun (WGS) entry which is preliminary data.</text>
</comment>
<reference evidence="5" key="1">
    <citation type="submission" date="2022-03" db="EMBL/GenBank/DDBJ databases">
        <title>Gramella crocea sp. nov., isolated from activated sludge of a seafood processing plant.</title>
        <authorList>
            <person name="Zhang X."/>
        </authorList>
    </citation>
    <scope>NUCLEOTIDE SEQUENCE</scope>
    <source>
        <strain evidence="5">YJ019</strain>
    </source>
</reference>
<dbReference type="PANTHER" id="PTHR21089">
    <property type="entry name" value="SHIKIMATE DEHYDROGENASE"/>
    <property type="match status" value="1"/>
</dbReference>
<sequence>MKTFGLIGKNIDYSFSRKYFSEKFYIENLDAQYLNFDIPTIEKFPEVIGQNSINGLNVTIPYKEKIIPFLDRLDSHAEKIQAVNTIKFENDGSLTGYNTDYWGFSNSLKPYLQKHHNRALILGTGGASKAIAYSLKLLNIEYSFVSRKSIEGHLTYSELDEKILEDHPLIINCTPLGTSPNIEAYPEIPVEFISKKHLIFDLIYNPSETMLQKLCSEQGSQTLNGLEMLKLQANKAWEIWNS</sequence>
<accession>A0A9X1V8D3</accession>
<dbReference type="Proteomes" id="UP001139226">
    <property type="component" value="Unassembled WGS sequence"/>
</dbReference>
<gene>
    <name evidence="5" type="ORF">ML462_14180</name>
</gene>
<dbReference type="GO" id="GO:0004764">
    <property type="term" value="F:shikimate 3-dehydrogenase (NADP+) activity"/>
    <property type="evidence" value="ECO:0007669"/>
    <property type="project" value="InterPro"/>
</dbReference>
<dbReference type="SUPFAM" id="SSF53223">
    <property type="entry name" value="Aminoacid dehydrogenase-like, N-terminal domain"/>
    <property type="match status" value="1"/>
</dbReference>
<dbReference type="Gene3D" id="3.40.50.720">
    <property type="entry name" value="NAD(P)-binding Rossmann-like Domain"/>
    <property type="match status" value="1"/>
</dbReference>
<dbReference type="InterPro" id="IPR013708">
    <property type="entry name" value="Shikimate_DH-bd_N"/>
</dbReference>
<evidence type="ECO:0000313" key="6">
    <source>
        <dbReference type="Proteomes" id="UP001139226"/>
    </source>
</evidence>
<comment type="pathway">
    <text evidence="1">Metabolic intermediate biosynthesis; chorismate biosynthesis; chorismate from D-erythrose 4-phosphate and phosphoenolpyruvate: step 4/7.</text>
</comment>
<dbReference type="GO" id="GO:0005829">
    <property type="term" value="C:cytosol"/>
    <property type="evidence" value="ECO:0007669"/>
    <property type="project" value="TreeGrafter"/>
</dbReference>
<dbReference type="Gene3D" id="3.40.50.10860">
    <property type="entry name" value="Leucine Dehydrogenase, chain A, domain 1"/>
    <property type="match status" value="1"/>
</dbReference>
<dbReference type="Pfam" id="PF08501">
    <property type="entry name" value="Shikimate_dh_N"/>
    <property type="match status" value="1"/>
</dbReference>
<evidence type="ECO:0000256" key="2">
    <source>
        <dbReference type="ARBA" id="ARBA00023002"/>
    </source>
</evidence>
<organism evidence="5 6">
    <name type="scientific">Christiangramia lutea</name>
    <dbReference type="NCBI Taxonomy" id="1607951"/>
    <lineage>
        <taxon>Bacteria</taxon>
        <taxon>Pseudomonadati</taxon>
        <taxon>Bacteroidota</taxon>
        <taxon>Flavobacteriia</taxon>
        <taxon>Flavobacteriales</taxon>
        <taxon>Flavobacteriaceae</taxon>
        <taxon>Christiangramia</taxon>
    </lineage>
</organism>
<protein>
    <submittedName>
        <fullName evidence="5">Shikimate dehydrogenase</fullName>
    </submittedName>
</protein>
<dbReference type="InterPro" id="IPR046346">
    <property type="entry name" value="Aminoacid_DH-like_N_sf"/>
</dbReference>
<evidence type="ECO:0000256" key="3">
    <source>
        <dbReference type="ARBA" id="ARBA00023141"/>
    </source>
</evidence>
<dbReference type="GO" id="GO:0019632">
    <property type="term" value="P:shikimate metabolic process"/>
    <property type="evidence" value="ECO:0007669"/>
    <property type="project" value="TreeGrafter"/>
</dbReference>
<evidence type="ECO:0000313" key="5">
    <source>
        <dbReference type="EMBL" id="MCH4824318.1"/>
    </source>
</evidence>
<evidence type="ECO:0000259" key="4">
    <source>
        <dbReference type="Pfam" id="PF08501"/>
    </source>
</evidence>
<name>A0A9X1V8D3_9FLAO</name>
<evidence type="ECO:0000256" key="1">
    <source>
        <dbReference type="ARBA" id="ARBA00004871"/>
    </source>
</evidence>
<dbReference type="PANTHER" id="PTHR21089:SF1">
    <property type="entry name" value="BIFUNCTIONAL 3-DEHYDROQUINATE DEHYDRATASE_SHIKIMATE DEHYDROGENASE, CHLOROPLASTIC"/>
    <property type="match status" value="1"/>
</dbReference>
<dbReference type="SUPFAM" id="SSF51735">
    <property type="entry name" value="NAD(P)-binding Rossmann-fold domains"/>
    <property type="match status" value="1"/>
</dbReference>
<dbReference type="InterPro" id="IPR022893">
    <property type="entry name" value="Shikimate_DH_fam"/>
</dbReference>
<keyword evidence="6" id="KW-1185">Reference proteome</keyword>
<dbReference type="InterPro" id="IPR036291">
    <property type="entry name" value="NAD(P)-bd_dom_sf"/>
</dbReference>
<keyword evidence="3" id="KW-0028">Amino-acid biosynthesis</keyword>
<dbReference type="CDD" id="cd01065">
    <property type="entry name" value="NAD_bind_Shikimate_DH"/>
    <property type="match status" value="1"/>
</dbReference>